<evidence type="ECO:0000313" key="4">
    <source>
        <dbReference type="EMBL" id="CDF32829.1"/>
    </source>
</evidence>
<gene>
    <name evidence="4" type="ORF">CHC_T00001443001</name>
</gene>
<dbReference type="AlphaFoldDB" id="R7Q491"/>
<protein>
    <recommendedName>
        <fullName evidence="6">Tc3 transposase DNA binding domain-containing protein</fullName>
    </recommendedName>
</protein>
<keyword evidence="1" id="KW-0812">Transmembrane</keyword>
<accession>R7Q491</accession>
<dbReference type="PANTHER" id="PTHR23022:SF129">
    <property type="entry name" value="TRANSPOSABLE ELEMENT TC3 TRANSPOSASE"/>
    <property type="match status" value="1"/>
</dbReference>
<reference evidence="5" key="1">
    <citation type="journal article" date="2013" name="Proc. Natl. Acad. Sci. U.S.A.">
        <title>Genome structure and metabolic features in the red seaweed Chondrus crispus shed light on evolution of the Archaeplastida.</title>
        <authorList>
            <person name="Collen J."/>
            <person name="Porcel B."/>
            <person name="Carre W."/>
            <person name="Ball S.G."/>
            <person name="Chaparro C."/>
            <person name="Tonon T."/>
            <person name="Barbeyron T."/>
            <person name="Michel G."/>
            <person name="Noel B."/>
            <person name="Valentin K."/>
            <person name="Elias M."/>
            <person name="Artiguenave F."/>
            <person name="Arun A."/>
            <person name="Aury J.M."/>
            <person name="Barbosa-Neto J.F."/>
            <person name="Bothwell J.H."/>
            <person name="Bouget F.Y."/>
            <person name="Brillet L."/>
            <person name="Cabello-Hurtado F."/>
            <person name="Capella-Gutierrez S."/>
            <person name="Charrier B."/>
            <person name="Cladiere L."/>
            <person name="Cock J.M."/>
            <person name="Coelho S.M."/>
            <person name="Colleoni C."/>
            <person name="Czjzek M."/>
            <person name="Da Silva C."/>
            <person name="Delage L."/>
            <person name="Denoeud F."/>
            <person name="Deschamps P."/>
            <person name="Dittami S.M."/>
            <person name="Gabaldon T."/>
            <person name="Gachon C.M."/>
            <person name="Groisillier A."/>
            <person name="Herve C."/>
            <person name="Jabbari K."/>
            <person name="Katinka M."/>
            <person name="Kloareg B."/>
            <person name="Kowalczyk N."/>
            <person name="Labadie K."/>
            <person name="Leblanc C."/>
            <person name="Lopez P.J."/>
            <person name="McLachlan D.H."/>
            <person name="Meslet-Cladiere L."/>
            <person name="Moustafa A."/>
            <person name="Nehr Z."/>
            <person name="Nyvall Collen P."/>
            <person name="Panaud O."/>
            <person name="Partensky F."/>
            <person name="Poulain J."/>
            <person name="Rensing S.A."/>
            <person name="Rousvoal S."/>
            <person name="Samson G."/>
            <person name="Symeonidi A."/>
            <person name="Weissenbach J."/>
            <person name="Zambounis A."/>
            <person name="Wincker P."/>
            <person name="Boyen C."/>
        </authorList>
    </citation>
    <scope>NUCLEOTIDE SEQUENCE [LARGE SCALE GENOMIC DNA]</scope>
    <source>
        <strain evidence="5">cv. Stackhouse</strain>
    </source>
</reference>
<organism evidence="4 5">
    <name type="scientific">Chondrus crispus</name>
    <name type="common">Carrageen Irish moss</name>
    <name type="synonym">Polymorpha crispa</name>
    <dbReference type="NCBI Taxonomy" id="2769"/>
    <lineage>
        <taxon>Eukaryota</taxon>
        <taxon>Rhodophyta</taxon>
        <taxon>Florideophyceae</taxon>
        <taxon>Rhodymeniophycidae</taxon>
        <taxon>Gigartinales</taxon>
        <taxon>Gigartinaceae</taxon>
        <taxon>Chondrus</taxon>
    </lineage>
</organism>
<dbReference type="OMA" id="FICVSHT"/>
<dbReference type="GeneID" id="17320346"/>
<dbReference type="KEGG" id="ccp:CHC_T00001443001"/>
<name>R7Q491_CHOCR</name>
<feature type="domain" description="Tc3 transposase DNA binding" evidence="2">
    <location>
        <begin position="3"/>
        <end position="48"/>
    </location>
</feature>
<evidence type="ECO:0000259" key="2">
    <source>
        <dbReference type="Pfam" id="PF11427"/>
    </source>
</evidence>
<dbReference type="Pfam" id="PF11427">
    <property type="entry name" value="HTH_Tnp_Tc3_1"/>
    <property type="match status" value="1"/>
</dbReference>
<dbReference type="InterPro" id="IPR052338">
    <property type="entry name" value="Transposase_5"/>
</dbReference>
<evidence type="ECO:0000259" key="3">
    <source>
        <dbReference type="Pfam" id="PF13358"/>
    </source>
</evidence>
<dbReference type="PhylomeDB" id="R7Q491"/>
<dbReference type="RefSeq" id="XP_005712630.1">
    <property type="nucleotide sequence ID" value="XM_005712573.1"/>
</dbReference>
<dbReference type="Gene3D" id="3.30.420.10">
    <property type="entry name" value="Ribonuclease H-like superfamily/Ribonuclease H"/>
    <property type="match status" value="1"/>
</dbReference>
<evidence type="ECO:0008006" key="6">
    <source>
        <dbReference type="Google" id="ProtNLM"/>
    </source>
</evidence>
<dbReference type="InterPro" id="IPR025898">
    <property type="entry name" value="Tc3_transposase_DNA-bd_dom"/>
</dbReference>
<dbReference type="InterPro" id="IPR036397">
    <property type="entry name" value="RNaseH_sf"/>
</dbReference>
<feature type="domain" description="Tc1-like transposase DDE" evidence="3">
    <location>
        <begin position="143"/>
        <end position="295"/>
    </location>
</feature>
<dbReference type="Gramene" id="CDF32829">
    <property type="protein sequence ID" value="CDF32829"/>
    <property type="gene ID" value="CHC_T00001443001"/>
</dbReference>
<dbReference type="Pfam" id="PF13358">
    <property type="entry name" value="DDE_3"/>
    <property type="match status" value="1"/>
</dbReference>
<sequence>MPRGPPLTDLEKGQILALHHQLMSLRDISKELGRSVGAVQRFLKNPSRTARSRAHVTGQKLTVREEKAMIRKATTGNYSARDIKQDLNLPVGVRRIQQILSATPHLKYRKMKTAPMMTSLHREKRVKWVRRFISKGDFFWNKVIFSDEKKFNLDGPDGNACYWHDLRKDERFFSKRQNGGATVMVWGAISPYGVSPLVFLNGNQNSGKYCETLDKALLPFSAEMYGEMENWVYQQDGASIHRSRFTRSWLNEKGVRTMDWPAKSPDLNIIENIWGIMARRVYLRQRQFDTIEQLKEVIEDVWATISGELLQKLYRSIPRRMLAVLDGQGKGERQNTRIKTFLLLYSIAFRVFICVSHTFLKISVYAFMIEQI</sequence>
<dbReference type="EMBL" id="HG001592">
    <property type="protein sequence ID" value="CDF32829.1"/>
    <property type="molecule type" value="Genomic_DNA"/>
</dbReference>
<dbReference type="InterPro" id="IPR038717">
    <property type="entry name" value="Tc1-like_DDE_dom"/>
</dbReference>
<dbReference type="Proteomes" id="UP000012073">
    <property type="component" value="Unassembled WGS sequence"/>
</dbReference>
<dbReference type="Gene3D" id="1.10.10.60">
    <property type="entry name" value="Homeodomain-like"/>
    <property type="match status" value="1"/>
</dbReference>
<dbReference type="OrthoDB" id="5837857at2759"/>
<feature type="transmembrane region" description="Helical" evidence="1">
    <location>
        <begin position="342"/>
        <end position="368"/>
    </location>
</feature>
<keyword evidence="1" id="KW-1133">Transmembrane helix</keyword>
<evidence type="ECO:0000313" key="5">
    <source>
        <dbReference type="Proteomes" id="UP000012073"/>
    </source>
</evidence>
<dbReference type="PANTHER" id="PTHR23022">
    <property type="entry name" value="TRANSPOSABLE ELEMENT-RELATED"/>
    <property type="match status" value="1"/>
</dbReference>
<dbReference type="GO" id="GO:0003677">
    <property type="term" value="F:DNA binding"/>
    <property type="evidence" value="ECO:0007669"/>
    <property type="project" value="InterPro"/>
</dbReference>
<evidence type="ECO:0000256" key="1">
    <source>
        <dbReference type="SAM" id="Phobius"/>
    </source>
</evidence>
<keyword evidence="1" id="KW-0472">Membrane</keyword>
<keyword evidence="5" id="KW-1185">Reference proteome</keyword>
<proteinExistence type="predicted"/>